<sequence length="428" mass="46926">MLGVNICASFILLISLQDCQLRIPLVNPILISAISLVLEYVVLGTQSTPFTILLKISLPAIIQIDDSVELREEEAEKDHTVPDNDTSSKSNSIIKDVLSHSDTRAIFNFLLLNSAFMFIQLLYSFRSKSLGLLSDSLHMALDCTSLALGLIAGTLSKNPIDINGKYPFGLKNFEILAGFTNGTLLVGISGSIIFEAVGRLWNPVTLQKTNELIIVSFLGLLVNLVGIFAFNHGHGGEGGGHSHGHSHSHTHSHSHGTGTDEGDSSNSHMNDNMRGIFLHILADTLGSVGVVLSTILTKVFKWEGFDPLASIVIAVLIFLSAIPLIKSTAGQLLLSTDTKKEKMLRSVLENLTEVKGVKSYTTPRFWPSNDCSALTGYIHVQIYRGENTTYIKKQIERLFEVEDISVTIQIENDYDDCWCRSDSEINPI</sequence>
<comment type="function">
    <text evidence="8">Functions as a zinc transporter.</text>
</comment>
<dbReference type="InterPro" id="IPR058533">
    <property type="entry name" value="Cation_efflux_TM"/>
</dbReference>
<dbReference type="InterPro" id="IPR027469">
    <property type="entry name" value="Cation_efflux_TMD_sf"/>
</dbReference>
<dbReference type="GO" id="GO:0005385">
    <property type="term" value="F:zinc ion transmembrane transporter activity"/>
    <property type="evidence" value="ECO:0007669"/>
    <property type="project" value="UniProtKB-UniRule"/>
</dbReference>
<dbReference type="PANTHER" id="PTHR45755">
    <property type="match status" value="1"/>
</dbReference>
<accession>A0A9P0VXF4</accession>
<dbReference type="GO" id="GO:1904257">
    <property type="term" value="P:zinc ion import into Golgi lumen"/>
    <property type="evidence" value="ECO:0007669"/>
    <property type="project" value="TreeGrafter"/>
</dbReference>
<evidence type="ECO:0000256" key="2">
    <source>
        <dbReference type="ARBA" id="ARBA00008873"/>
    </source>
</evidence>
<evidence type="ECO:0000313" key="12">
    <source>
        <dbReference type="Proteomes" id="UP000837801"/>
    </source>
</evidence>
<dbReference type="GO" id="GO:0006882">
    <property type="term" value="P:intracellular zinc ion homeostasis"/>
    <property type="evidence" value="ECO:0007669"/>
    <property type="project" value="InterPro"/>
</dbReference>
<reference evidence="11" key="1">
    <citation type="submission" date="2022-03" db="EMBL/GenBank/DDBJ databases">
        <authorList>
            <person name="Legras J.-L."/>
            <person name="Devillers H."/>
            <person name="Grondin C."/>
        </authorList>
    </citation>
    <scope>NUCLEOTIDE SEQUENCE</scope>
    <source>
        <strain evidence="11">CLIB 1423</strain>
    </source>
</reference>
<dbReference type="EMBL" id="CAKXYY010000003">
    <property type="protein sequence ID" value="CAH2351411.1"/>
    <property type="molecule type" value="Genomic_DNA"/>
</dbReference>
<evidence type="ECO:0000256" key="1">
    <source>
        <dbReference type="ARBA" id="ARBA00004141"/>
    </source>
</evidence>
<organism evidence="11 12">
    <name type="scientific">[Candida] railenensis</name>
    <dbReference type="NCBI Taxonomy" id="45579"/>
    <lineage>
        <taxon>Eukaryota</taxon>
        <taxon>Fungi</taxon>
        <taxon>Dikarya</taxon>
        <taxon>Ascomycota</taxon>
        <taxon>Saccharomycotina</taxon>
        <taxon>Pichiomycetes</taxon>
        <taxon>Debaryomycetaceae</taxon>
        <taxon>Kurtzmaniella</taxon>
    </lineage>
</organism>
<keyword evidence="5 8" id="KW-1133">Transmembrane helix</keyword>
<dbReference type="GO" id="GO:0005789">
    <property type="term" value="C:endoplasmic reticulum membrane"/>
    <property type="evidence" value="ECO:0007669"/>
    <property type="project" value="UniProtKB-SubCell"/>
</dbReference>
<dbReference type="SUPFAM" id="SSF161111">
    <property type="entry name" value="Cation efflux protein transmembrane domain-like"/>
    <property type="match status" value="1"/>
</dbReference>
<keyword evidence="12" id="KW-1185">Reference proteome</keyword>
<evidence type="ECO:0000256" key="3">
    <source>
        <dbReference type="ARBA" id="ARBA00022448"/>
    </source>
</evidence>
<evidence type="ECO:0000256" key="7">
    <source>
        <dbReference type="ARBA" id="ARBA00023136"/>
    </source>
</evidence>
<keyword evidence="6 8" id="KW-0406">Ion transport</keyword>
<evidence type="ECO:0000256" key="4">
    <source>
        <dbReference type="ARBA" id="ARBA00022692"/>
    </source>
</evidence>
<comment type="caution">
    <text evidence="11">The sequence shown here is derived from an EMBL/GenBank/DDBJ whole genome shotgun (WGS) entry which is preliminary data.</text>
</comment>
<feature type="transmembrane region" description="Helical" evidence="8">
    <location>
        <begin position="308"/>
        <end position="325"/>
    </location>
</feature>
<evidence type="ECO:0000313" key="11">
    <source>
        <dbReference type="EMBL" id="CAH2351411.1"/>
    </source>
</evidence>
<feature type="transmembrane region" description="Helical" evidence="8">
    <location>
        <begin position="212"/>
        <end position="230"/>
    </location>
</feature>
<dbReference type="Gene3D" id="1.20.1510.10">
    <property type="entry name" value="Cation efflux protein transmembrane domain"/>
    <property type="match status" value="1"/>
</dbReference>
<keyword evidence="3 8" id="KW-0813">Transport</keyword>
<dbReference type="Pfam" id="PF01545">
    <property type="entry name" value="Cation_efflux"/>
    <property type="match status" value="1"/>
</dbReference>
<keyword evidence="4 8" id="KW-0812">Transmembrane</keyword>
<feature type="domain" description="Cation efflux protein transmembrane" evidence="10">
    <location>
        <begin position="108"/>
        <end position="333"/>
    </location>
</feature>
<dbReference type="OrthoDB" id="78669at2759"/>
<comment type="similarity">
    <text evidence="2 8">Belongs to the cation diffusion facilitator (CDF) transporter (TC 2.A.4) family. SLC30A subfamily.</text>
</comment>
<evidence type="ECO:0000256" key="6">
    <source>
        <dbReference type="ARBA" id="ARBA00023065"/>
    </source>
</evidence>
<dbReference type="InterPro" id="IPR045316">
    <property type="entry name" value="Msc2-like"/>
</dbReference>
<feature type="transmembrane region" description="Helical" evidence="8">
    <location>
        <begin position="105"/>
        <end position="125"/>
    </location>
</feature>
<dbReference type="NCBIfam" id="TIGR01297">
    <property type="entry name" value="CDF"/>
    <property type="match status" value="1"/>
</dbReference>
<evidence type="ECO:0000256" key="5">
    <source>
        <dbReference type="ARBA" id="ARBA00022989"/>
    </source>
</evidence>
<comment type="subcellular location">
    <subcellularLocation>
        <location evidence="8">Endoplasmic reticulum membrane</location>
        <topology evidence="8">Multi-pass membrane protein</topology>
    </subcellularLocation>
    <subcellularLocation>
        <location evidence="1">Membrane</location>
        <topology evidence="1">Multi-pass membrane protein</topology>
    </subcellularLocation>
</comment>
<keyword evidence="7 8" id="KW-0472">Membrane</keyword>
<protein>
    <recommendedName>
        <fullName evidence="8">Zinc transporter</fullName>
    </recommendedName>
</protein>
<dbReference type="Proteomes" id="UP000837801">
    <property type="component" value="Unassembled WGS sequence"/>
</dbReference>
<gene>
    <name evidence="11" type="ORF">CLIB1423_03S05688</name>
</gene>
<evidence type="ECO:0000259" key="10">
    <source>
        <dbReference type="Pfam" id="PF01545"/>
    </source>
</evidence>
<dbReference type="GO" id="GO:0031410">
    <property type="term" value="C:cytoplasmic vesicle"/>
    <property type="evidence" value="ECO:0007669"/>
    <property type="project" value="TreeGrafter"/>
</dbReference>
<dbReference type="InterPro" id="IPR002524">
    <property type="entry name" value="Cation_efflux"/>
</dbReference>
<feature type="region of interest" description="Disordered" evidence="9">
    <location>
        <begin position="238"/>
        <end position="266"/>
    </location>
</feature>
<name>A0A9P0VXF4_9ASCO</name>
<feature type="transmembrane region" description="Helical" evidence="8">
    <location>
        <begin position="175"/>
        <end position="197"/>
    </location>
</feature>
<feature type="compositionally biased region" description="Basic residues" evidence="9">
    <location>
        <begin position="242"/>
        <end position="254"/>
    </location>
</feature>
<proteinExistence type="inferred from homology"/>
<feature type="transmembrane region" description="Helical" evidence="8">
    <location>
        <begin position="29"/>
        <end position="54"/>
    </location>
</feature>
<evidence type="ECO:0000256" key="8">
    <source>
        <dbReference type="RuleBase" id="RU369017"/>
    </source>
</evidence>
<evidence type="ECO:0000256" key="9">
    <source>
        <dbReference type="SAM" id="MobiDB-lite"/>
    </source>
</evidence>
<dbReference type="GO" id="GO:0005794">
    <property type="term" value="C:Golgi apparatus"/>
    <property type="evidence" value="ECO:0007669"/>
    <property type="project" value="TreeGrafter"/>
</dbReference>
<dbReference type="AlphaFoldDB" id="A0A9P0VXF4"/>
<feature type="transmembrane region" description="Helical" evidence="8">
    <location>
        <begin position="276"/>
        <end position="296"/>
    </location>
</feature>
<dbReference type="PANTHER" id="PTHR45755:SF4">
    <property type="entry name" value="ZINC TRANSPORTER 7"/>
    <property type="match status" value="1"/>
</dbReference>
<keyword evidence="8" id="KW-0256">Endoplasmic reticulum</keyword>